<accession>A0ABT3CV92</accession>
<dbReference type="Pfam" id="PF01420">
    <property type="entry name" value="Methylase_S"/>
    <property type="match status" value="1"/>
</dbReference>
<dbReference type="PANTHER" id="PTHR30408">
    <property type="entry name" value="TYPE-1 RESTRICTION ENZYME ECOKI SPECIFICITY PROTEIN"/>
    <property type="match status" value="1"/>
</dbReference>
<sequence length="244" mass="27241">MSEEWKEVRIGDYCKLQGGYAFKSNDFQERGVPVVKIKNIQGSTVTLKDSQCFSEEDVSEKLEKFKLNHGDVLIAMTGAGSVGRVGRLICCENEYGLLNQRVGRFDVNPIKLNREFLYYVLIQPRFQEALFMAGSGSGQPNLSPSQIESFKINLPPLPEQKAIAKILGDLDAKIELNRQMNQTLEQMAQALFQSWFVDFDPVIDNALAAGHEIPEPLRTLSQRRKDLLTHNQKVPGSSPGGPTA</sequence>
<dbReference type="Gene3D" id="3.90.220.20">
    <property type="entry name" value="DNA methylase specificity domains"/>
    <property type="match status" value="1"/>
</dbReference>
<dbReference type="InterPro" id="IPR044946">
    <property type="entry name" value="Restrct_endonuc_typeI_TRD_sf"/>
</dbReference>
<dbReference type="SUPFAM" id="SSF116734">
    <property type="entry name" value="DNA methylase specificity domain"/>
    <property type="match status" value="1"/>
</dbReference>
<protein>
    <submittedName>
        <fullName evidence="5">Restriction endonuclease subunit S</fullName>
        <ecNumber evidence="5">3.1.21.-</ecNumber>
    </submittedName>
</protein>
<keyword evidence="3" id="KW-0238">DNA-binding</keyword>
<dbReference type="GO" id="GO:0004519">
    <property type="term" value="F:endonuclease activity"/>
    <property type="evidence" value="ECO:0007669"/>
    <property type="project" value="UniProtKB-KW"/>
</dbReference>
<organism evidence="5 6">
    <name type="scientific">Reichenbachiella ulvae</name>
    <dbReference type="NCBI Taxonomy" id="2980104"/>
    <lineage>
        <taxon>Bacteria</taxon>
        <taxon>Pseudomonadati</taxon>
        <taxon>Bacteroidota</taxon>
        <taxon>Cytophagia</taxon>
        <taxon>Cytophagales</taxon>
        <taxon>Reichenbachiellaceae</taxon>
        <taxon>Reichenbachiella</taxon>
    </lineage>
</organism>
<dbReference type="InterPro" id="IPR052021">
    <property type="entry name" value="Type-I_RS_S_subunit"/>
</dbReference>
<dbReference type="InterPro" id="IPR000055">
    <property type="entry name" value="Restrct_endonuc_typeI_TRD"/>
</dbReference>
<name>A0ABT3CV92_9BACT</name>
<keyword evidence="6" id="KW-1185">Reference proteome</keyword>
<reference evidence="5 6" key="1">
    <citation type="submission" date="2022-10" db="EMBL/GenBank/DDBJ databases">
        <title>Comparative genomics and taxonomic characterization of three novel marine species of genus Reichenbachiella exhibiting antioxidant and polysaccharide degradation activities.</title>
        <authorList>
            <person name="Muhammad N."/>
            <person name="Lee Y.-J."/>
            <person name="Ko J."/>
            <person name="Kim S.-G."/>
        </authorList>
    </citation>
    <scope>NUCLEOTIDE SEQUENCE [LARGE SCALE GENOMIC DNA]</scope>
    <source>
        <strain evidence="5 6">ABR2-5</strain>
    </source>
</reference>
<dbReference type="PANTHER" id="PTHR30408:SF13">
    <property type="entry name" value="TYPE I RESTRICTION ENZYME HINDI SPECIFICITY SUBUNIT"/>
    <property type="match status" value="1"/>
</dbReference>
<keyword evidence="5" id="KW-0255">Endonuclease</keyword>
<evidence type="ECO:0000313" key="6">
    <source>
        <dbReference type="Proteomes" id="UP001300692"/>
    </source>
</evidence>
<keyword evidence="2" id="KW-0680">Restriction system</keyword>
<evidence type="ECO:0000256" key="1">
    <source>
        <dbReference type="ARBA" id="ARBA00010923"/>
    </source>
</evidence>
<feature type="domain" description="Type I restriction modification DNA specificity" evidence="4">
    <location>
        <begin position="3"/>
        <end position="186"/>
    </location>
</feature>
<dbReference type="RefSeq" id="WP_264138319.1">
    <property type="nucleotide sequence ID" value="NZ_JAOYOD010000001.1"/>
</dbReference>
<comment type="similarity">
    <text evidence="1">Belongs to the type-I restriction system S methylase family.</text>
</comment>
<evidence type="ECO:0000256" key="3">
    <source>
        <dbReference type="ARBA" id="ARBA00023125"/>
    </source>
</evidence>
<gene>
    <name evidence="5" type="ORF">N7U62_12520</name>
</gene>
<evidence type="ECO:0000259" key="4">
    <source>
        <dbReference type="Pfam" id="PF01420"/>
    </source>
</evidence>
<dbReference type="Gene3D" id="1.10.287.1120">
    <property type="entry name" value="Bipartite methylase S protein"/>
    <property type="match status" value="1"/>
</dbReference>
<keyword evidence="5" id="KW-0378">Hydrolase</keyword>
<proteinExistence type="inferred from homology"/>
<dbReference type="CDD" id="cd17278">
    <property type="entry name" value="RMtype1_S_LdeBORF1052P-TRD2-CR2"/>
    <property type="match status" value="1"/>
</dbReference>
<dbReference type="Proteomes" id="UP001300692">
    <property type="component" value="Unassembled WGS sequence"/>
</dbReference>
<dbReference type="EC" id="3.1.21.-" evidence="5"/>
<evidence type="ECO:0000256" key="2">
    <source>
        <dbReference type="ARBA" id="ARBA00022747"/>
    </source>
</evidence>
<dbReference type="EMBL" id="JAOYOD010000001">
    <property type="protein sequence ID" value="MCV9387496.1"/>
    <property type="molecule type" value="Genomic_DNA"/>
</dbReference>
<dbReference type="GO" id="GO:0016787">
    <property type="term" value="F:hydrolase activity"/>
    <property type="evidence" value="ECO:0007669"/>
    <property type="project" value="UniProtKB-KW"/>
</dbReference>
<comment type="caution">
    <text evidence="5">The sequence shown here is derived from an EMBL/GenBank/DDBJ whole genome shotgun (WGS) entry which is preliminary data.</text>
</comment>
<keyword evidence="5" id="KW-0540">Nuclease</keyword>
<evidence type="ECO:0000313" key="5">
    <source>
        <dbReference type="EMBL" id="MCV9387496.1"/>
    </source>
</evidence>